<evidence type="ECO:0000256" key="1">
    <source>
        <dbReference type="ARBA" id="ARBA00022801"/>
    </source>
</evidence>
<keyword evidence="1" id="KW-0378">Hydrolase</keyword>
<evidence type="ECO:0000313" key="4">
    <source>
        <dbReference type="EMBL" id="KAF2752750.1"/>
    </source>
</evidence>
<dbReference type="PANTHER" id="PTHR21340:SF0">
    <property type="entry name" value="BIS(5'-NUCLEOSYL)-TETRAPHOSPHATASE [ASYMMETRICAL]"/>
    <property type="match status" value="1"/>
</dbReference>
<dbReference type="PROSITE" id="PS00893">
    <property type="entry name" value="NUDIX_BOX"/>
    <property type="match status" value="1"/>
</dbReference>
<dbReference type="Proteomes" id="UP000799437">
    <property type="component" value="Unassembled WGS sequence"/>
</dbReference>
<dbReference type="OrthoDB" id="10259236at2759"/>
<dbReference type="InterPro" id="IPR020084">
    <property type="entry name" value="NUDIX_hydrolase_CS"/>
</dbReference>
<dbReference type="Gene3D" id="3.90.79.10">
    <property type="entry name" value="Nucleoside Triphosphate Pyrophosphohydrolase"/>
    <property type="match status" value="1"/>
</dbReference>
<dbReference type="SUPFAM" id="SSF55811">
    <property type="entry name" value="Nudix"/>
    <property type="match status" value="1"/>
</dbReference>
<dbReference type="GeneID" id="54481360"/>
<protein>
    <recommendedName>
        <fullName evidence="3">Nudix hydrolase domain-containing protein</fullName>
    </recommendedName>
</protein>
<evidence type="ECO:0000259" key="3">
    <source>
        <dbReference type="PROSITE" id="PS51462"/>
    </source>
</evidence>
<dbReference type="PROSITE" id="PS51462">
    <property type="entry name" value="NUDIX"/>
    <property type="match status" value="1"/>
</dbReference>
<proteinExistence type="predicted"/>
<accession>A0A6A6VT34</accession>
<dbReference type="GO" id="GO:0004081">
    <property type="term" value="F:bis(5'-nucleosyl)-tetraphosphatase (asymmetrical) activity"/>
    <property type="evidence" value="ECO:0007669"/>
    <property type="project" value="TreeGrafter"/>
</dbReference>
<dbReference type="EMBL" id="ML996595">
    <property type="protein sequence ID" value="KAF2752750.1"/>
    <property type="molecule type" value="Genomic_DNA"/>
</dbReference>
<dbReference type="InterPro" id="IPR051325">
    <property type="entry name" value="Nudix_hydrolase_domain"/>
</dbReference>
<gene>
    <name evidence="4" type="ORF">EJ05DRAFT_265780</name>
</gene>
<dbReference type="CDD" id="cd02883">
    <property type="entry name" value="NUDIX_Hydrolase"/>
    <property type="match status" value="1"/>
</dbReference>
<feature type="region of interest" description="Disordered" evidence="2">
    <location>
        <begin position="1"/>
        <end position="68"/>
    </location>
</feature>
<dbReference type="PANTHER" id="PTHR21340">
    <property type="entry name" value="DIADENOSINE 5,5-P1,P4-TETRAPHOSPHATE PYROPHOSPHOHYDROLASE MUTT"/>
    <property type="match status" value="1"/>
</dbReference>
<dbReference type="GO" id="GO:0006167">
    <property type="term" value="P:AMP biosynthetic process"/>
    <property type="evidence" value="ECO:0007669"/>
    <property type="project" value="TreeGrafter"/>
</dbReference>
<dbReference type="Pfam" id="PF00293">
    <property type="entry name" value="NUDIX"/>
    <property type="match status" value="1"/>
</dbReference>
<evidence type="ECO:0000313" key="5">
    <source>
        <dbReference type="Proteomes" id="UP000799437"/>
    </source>
</evidence>
<feature type="compositionally biased region" description="Polar residues" evidence="2">
    <location>
        <begin position="13"/>
        <end position="23"/>
    </location>
</feature>
<reference evidence="4" key="1">
    <citation type="journal article" date="2020" name="Stud. Mycol.">
        <title>101 Dothideomycetes genomes: a test case for predicting lifestyles and emergence of pathogens.</title>
        <authorList>
            <person name="Haridas S."/>
            <person name="Albert R."/>
            <person name="Binder M."/>
            <person name="Bloem J."/>
            <person name="Labutti K."/>
            <person name="Salamov A."/>
            <person name="Andreopoulos B."/>
            <person name="Baker S."/>
            <person name="Barry K."/>
            <person name="Bills G."/>
            <person name="Bluhm B."/>
            <person name="Cannon C."/>
            <person name="Castanera R."/>
            <person name="Culley D."/>
            <person name="Daum C."/>
            <person name="Ezra D."/>
            <person name="Gonzalez J."/>
            <person name="Henrissat B."/>
            <person name="Kuo A."/>
            <person name="Liang C."/>
            <person name="Lipzen A."/>
            <person name="Lutzoni F."/>
            <person name="Magnuson J."/>
            <person name="Mondo S."/>
            <person name="Nolan M."/>
            <person name="Ohm R."/>
            <person name="Pangilinan J."/>
            <person name="Park H.-J."/>
            <person name="Ramirez L."/>
            <person name="Alfaro M."/>
            <person name="Sun H."/>
            <person name="Tritt A."/>
            <person name="Yoshinaga Y."/>
            <person name="Zwiers L.-H."/>
            <person name="Turgeon B."/>
            <person name="Goodwin S."/>
            <person name="Spatafora J."/>
            <person name="Crous P."/>
            <person name="Grigoriev I."/>
        </authorList>
    </citation>
    <scope>NUCLEOTIDE SEQUENCE</scope>
    <source>
        <strain evidence="4">CBS 121739</strain>
    </source>
</reference>
<sequence length="315" mass="35629">MPTQMKPLKGPAKTNSRDTNLPTRHNLGMHLPRLSFKPARSSRNRTEGQGLATGSNTGDSQLSDCPAPSTAVRARFPSENTTISAGAAIFHIASKRVVLCYHTRDKYYFLPKGRKNSGESLERTAVREAWEESGYRARLIGGAWPHKQTHADDCTDDDQDFGIIKQDGHDIVVKWSLDAVWTELIPLHPSRPQAQYILFWYIAETLPPNLQHELDTQSSDKKVYKHAKPMSHSLTIEERIAMEPEKYNPPRMEHTGVDSEEAWYTAVLVDIQKAQELLLDETSVDVVKKGWRGICERREMEDKSGMSHVLSNVQQ</sequence>
<dbReference type="RefSeq" id="XP_033595201.1">
    <property type="nucleotide sequence ID" value="XM_033740306.1"/>
</dbReference>
<name>A0A6A6VT34_9PEZI</name>
<dbReference type="InterPro" id="IPR000086">
    <property type="entry name" value="NUDIX_hydrolase_dom"/>
</dbReference>
<organism evidence="4 5">
    <name type="scientific">Pseudovirgaria hyperparasitica</name>
    <dbReference type="NCBI Taxonomy" id="470096"/>
    <lineage>
        <taxon>Eukaryota</taxon>
        <taxon>Fungi</taxon>
        <taxon>Dikarya</taxon>
        <taxon>Ascomycota</taxon>
        <taxon>Pezizomycotina</taxon>
        <taxon>Dothideomycetes</taxon>
        <taxon>Dothideomycetes incertae sedis</taxon>
        <taxon>Acrospermales</taxon>
        <taxon>Acrospermaceae</taxon>
        <taxon>Pseudovirgaria</taxon>
    </lineage>
</organism>
<dbReference type="InterPro" id="IPR015797">
    <property type="entry name" value="NUDIX_hydrolase-like_dom_sf"/>
</dbReference>
<feature type="compositionally biased region" description="Polar residues" evidence="2">
    <location>
        <begin position="52"/>
        <end position="63"/>
    </location>
</feature>
<dbReference type="AlphaFoldDB" id="A0A6A6VT34"/>
<evidence type="ECO:0000256" key="2">
    <source>
        <dbReference type="SAM" id="MobiDB-lite"/>
    </source>
</evidence>
<dbReference type="GO" id="GO:0006754">
    <property type="term" value="P:ATP biosynthetic process"/>
    <property type="evidence" value="ECO:0007669"/>
    <property type="project" value="TreeGrafter"/>
</dbReference>
<feature type="domain" description="Nudix hydrolase" evidence="3">
    <location>
        <begin position="80"/>
        <end position="229"/>
    </location>
</feature>
<keyword evidence="5" id="KW-1185">Reference proteome</keyword>